<evidence type="ECO:0000313" key="3">
    <source>
        <dbReference type="Proteomes" id="UP000008181"/>
    </source>
</evidence>
<feature type="region of interest" description="Disordered" evidence="1">
    <location>
        <begin position="130"/>
        <end position="167"/>
    </location>
</feature>
<keyword evidence="3" id="KW-1185">Reference proteome</keyword>
<protein>
    <submittedName>
        <fullName evidence="2">Uncharacterized protein</fullName>
    </submittedName>
</protein>
<dbReference type="HOGENOM" id="CLU_821787_0_0_1"/>
<reference evidence="2 3" key="1">
    <citation type="journal article" date="2011" name="Nat. Biotechnol.">
        <title>Comparative genomic analysis of the thermophilic biomass-degrading fungi Myceliophthora thermophila and Thielavia terrestris.</title>
        <authorList>
            <person name="Berka R.M."/>
            <person name="Grigoriev I.V."/>
            <person name="Otillar R."/>
            <person name="Salamov A."/>
            <person name="Grimwood J."/>
            <person name="Reid I."/>
            <person name="Ishmael N."/>
            <person name="John T."/>
            <person name="Darmond C."/>
            <person name="Moisan M.-C."/>
            <person name="Henrissat B."/>
            <person name="Coutinho P.M."/>
            <person name="Lombard V."/>
            <person name="Natvig D.O."/>
            <person name="Lindquist E."/>
            <person name="Schmutz J."/>
            <person name="Lucas S."/>
            <person name="Harris P."/>
            <person name="Powlowski J."/>
            <person name="Bellemare A."/>
            <person name="Taylor D."/>
            <person name="Butler G."/>
            <person name="de Vries R.P."/>
            <person name="Allijn I.E."/>
            <person name="van den Brink J."/>
            <person name="Ushinsky S."/>
            <person name="Storms R."/>
            <person name="Powell A.J."/>
            <person name="Paulsen I.T."/>
            <person name="Elbourne L.D.H."/>
            <person name="Baker S.E."/>
            <person name="Magnuson J."/>
            <person name="LaBoissiere S."/>
            <person name="Clutterbuck A.J."/>
            <person name="Martinez D."/>
            <person name="Wogulis M."/>
            <person name="de Leon A.L."/>
            <person name="Rey M.W."/>
            <person name="Tsang A."/>
        </authorList>
    </citation>
    <scope>NUCLEOTIDE SEQUENCE [LARGE SCALE GENOMIC DNA]</scope>
    <source>
        <strain evidence="3">ATCC 38088 / NRRL 8126</strain>
    </source>
</reference>
<dbReference type="RefSeq" id="XP_003657177.1">
    <property type="nucleotide sequence ID" value="XM_003657129.1"/>
</dbReference>
<dbReference type="GeneID" id="11519680"/>
<dbReference type="Proteomes" id="UP000008181">
    <property type="component" value="Chromosome 5"/>
</dbReference>
<name>G2RDV8_THETT</name>
<dbReference type="AlphaFoldDB" id="G2RDV8"/>
<organism evidence="2 3">
    <name type="scientific">Thermothielavioides terrestris (strain ATCC 38088 / NRRL 8126)</name>
    <name type="common">Thielavia terrestris</name>
    <dbReference type="NCBI Taxonomy" id="578455"/>
    <lineage>
        <taxon>Eukaryota</taxon>
        <taxon>Fungi</taxon>
        <taxon>Dikarya</taxon>
        <taxon>Ascomycota</taxon>
        <taxon>Pezizomycotina</taxon>
        <taxon>Sordariomycetes</taxon>
        <taxon>Sordariomycetidae</taxon>
        <taxon>Sordariales</taxon>
        <taxon>Chaetomiaceae</taxon>
        <taxon>Thermothielavioides</taxon>
        <taxon>Thermothielavioides terrestris</taxon>
    </lineage>
</organism>
<gene>
    <name evidence="2" type="ORF">THITE_2092348</name>
</gene>
<dbReference type="EMBL" id="CP003013">
    <property type="protein sequence ID" value="AEO70841.1"/>
    <property type="molecule type" value="Genomic_DNA"/>
</dbReference>
<evidence type="ECO:0000256" key="1">
    <source>
        <dbReference type="SAM" id="MobiDB-lite"/>
    </source>
</evidence>
<feature type="region of interest" description="Disordered" evidence="1">
    <location>
        <begin position="310"/>
        <end position="338"/>
    </location>
</feature>
<proteinExistence type="predicted"/>
<accession>G2RDV8</accession>
<evidence type="ECO:0000313" key="2">
    <source>
        <dbReference type="EMBL" id="AEO70841.1"/>
    </source>
</evidence>
<dbReference type="KEGG" id="ttt:THITE_2092348"/>
<sequence length="338" mass="38179">MATAVQGGPPPEDDRARFFLNELVSFFYIETGKNRALVEPLMKLLADRLREAQENTSWAVFLFKVSQSWHAHLNRPFGHELPCDRTPVVDCAAVRDILRKPTPVILPVRLRAFPAFQRFAISQIRRYKPAKNKEPAVAPEQQAGGGAVMPREDEPVAASSGQKPTTLQQQIDQEWAVLMAGPNRHGLGAWEVPVPAGLDSRDFLFNPAATSEHFEGLDIFHNPITDTIRPILRLPARVVQPRPERPTRLFARFMRVNETLWAWADEIKGEQGIIPLEEWLEKRAEIQLGRQKQLMIERYENWDGRSDFGSARGQLAATGADSPGAEAEGREAKRRRTE</sequence>